<dbReference type="Pfam" id="PF16976">
    <property type="entry name" value="RcpC"/>
    <property type="match status" value="1"/>
</dbReference>
<feature type="domain" description="SAF" evidence="2">
    <location>
        <begin position="53"/>
        <end position="117"/>
    </location>
</feature>
<reference evidence="3 4" key="1">
    <citation type="submission" date="2021-03" db="EMBL/GenBank/DDBJ databases">
        <authorList>
            <person name="Grouzdev D.S."/>
        </authorList>
    </citation>
    <scope>NUCLEOTIDE SEQUENCE [LARGE SCALE GENOMIC DNA]</scope>
    <source>
        <strain evidence="3 4">M50-1</strain>
    </source>
</reference>
<evidence type="ECO:0000259" key="2">
    <source>
        <dbReference type="SMART" id="SM00858"/>
    </source>
</evidence>
<protein>
    <submittedName>
        <fullName evidence="3">Flp pilus assembly protein CpaB</fullName>
    </submittedName>
</protein>
<dbReference type="NCBIfam" id="TIGR03177">
    <property type="entry name" value="pilus_cpaB"/>
    <property type="match status" value="1"/>
</dbReference>
<feature type="region of interest" description="Disordered" evidence="1">
    <location>
        <begin position="316"/>
        <end position="343"/>
    </location>
</feature>
<evidence type="ECO:0000313" key="4">
    <source>
        <dbReference type="Proteomes" id="UP001193081"/>
    </source>
</evidence>
<organism evidence="3 4">
    <name type="scientific">Candidatus Chloroploca mongolica</name>
    <dbReference type="NCBI Taxonomy" id="2528176"/>
    <lineage>
        <taxon>Bacteria</taxon>
        <taxon>Bacillati</taxon>
        <taxon>Chloroflexota</taxon>
        <taxon>Chloroflexia</taxon>
        <taxon>Chloroflexales</taxon>
        <taxon>Chloroflexineae</taxon>
        <taxon>Oscillochloridaceae</taxon>
        <taxon>Candidatus Chloroploca</taxon>
    </lineage>
</organism>
<dbReference type="Proteomes" id="UP001193081">
    <property type="component" value="Unassembled WGS sequence"/>
</dbReference>
<dbReference type="InterPro" id="IPR017592">
    <property type="entry name" value="Pilus_assmbl_Flp-typ_CpaB"/>
</dbReference>
<evidence type="ECO:0000256" key="1">
    <source>
        <dbReference type="SAM" id="MobiDB-lite"/>
    </source>
</evidence>
<dbReference type="EMBL" id="SIJK02000024">
    <property type="protein sequence ID" value="MBP1466817.1"/>
    <property type="molecule type" value="Genomic_DNA"/>
</dbReference>
<keyword evidence="4" id="KW-1185">Reference proteome</keyword>
<proteinExistence type="predicted"/>
<dbReference type="SMART" id="SM00858">
    <property type="entry name" value="SAF"/>
    <property type="match status" value="1"/>
</dbReference>
<dbReference type="RefSeq" id="WP_135478937.1">
    <property type="nucleotide sequence ID" value="NZ_SIJK02000024.1"/>
</dbReference>
<feature type="compositionally biased region" description="Pro residues" evidence="1">
    <location>
        <begin position="334"/>
        <end position="343"/>
    </location>
</feature>
<name>A0ABS4DBK4_9CHLR</name>
<accession>A0ABS4DBK4</accession>
<comment type="caution">
    <text evidence="3">The sequence shown here is derived from an EMBL/GenBank/DDBJ whole genome shotgun (WGS) entry which is preliminary data.</text>
</comment>
<dbReference type="InterPro" id="IPR013974">
    <property type="entry name" value="SAF"/>
</dbReference>
<evidence type="ECO:0000313" key="3">
    <source>
        <dbReference type="EMBL" id="MBP1466817.1"/>
    </source>
</evidence>
<gene>
    <name evidence="3" type="primary">cpaB</name>
    <name evidence="3" type="ORF">EYB53_013975</name>
</gene>
<sequence length="343" mass="36502">MKRGGVLILLIALILIVGGAAAFFFLQPGGSSLLGVGPEVPTIIAEPTAIPEVDVVRARVDIPANTVINDLAALEVIAIPQTEFVERQDISTPGEVIGQLTMRAFRAGERIPRSALTEPGLSQQIPTAEPDRPADKAYPFLVNNLSGVADQIKPGDFVDVVATFTITRREREPVLIPPTEPGGAPQLVFQDNQQQLPSTKTIIQRAQVLRIVRPAPPPADGTPAPEGETDQEIVAVEDINNPVVPPESAAAGTLTPGFWTLVLALNNQEAELMELAISTQARLVLVLRGAGDDAVEQTIGATLDLLTAEFGVPLPESLPPRVYSQEELETPDPTRTPAPVRVP</sequence>
<dbReference type="InterPro" id="IPR031571">
    <property type="entry name" value="RcpC_dom"/>
</dbReference>